<protein>
    <submittedName>
        <fullName evidence="1">DUF3310 domain-containing protein</fullName>
    </submittedName>
</protein>
<evidence type="ECO:0000313" key="2">
    <source>
        <dbReference type="Proteomes" id="UP000501830"/>
    </source>
</evidence>
<reference evidence="1 2" key="1">
    <citation type="journal article" date="2017" name="Int. J. Syst. Evol. Microbiol.">
        <title>Jeotgalibaca porci sp. nov. and Jeotgalibaca arthritidis sp. nov., isolated from pigs, and emended description of the genus Jeotgalibaca.</title>
        <authorList>
            <person name="Zamora L."/>
            <person name="Perez-Sancho M."/>
            <person name="Dominguez L."/>
            <person name="Fernandez-Garayzabal J.F."/>
            <person name="Vela A.I."/>
        </authorList>
    </citation>
    <scope>NUCLEOTIDE SEQUENCE [LARGE SCALE GENOMIC DNA]</scope>
    <source>
        <strain evidence="1 2">CCUG 69148</strain>
    </source>
</reference>
<dbReference type="Pfam" id="PF11753">
    <property type="entry name" value="DUF3310"/>
    <property type="match status" value="1"/>
</dbReference>
<dbReference type="AlphaFoldDB" id="A0A6G7WKB8"/>
<dbReference type="InterPro" id="IPR021739">
    <property type="entry name" value="SaV-like"/>
</dbReference>
<accession>A0A6G7WKB8</accession>
<gene>
    <name evidence="1" type="ORF">G7058_00145</name>
</gene>
<proteinExistence type="predicted"/>
<dbReference type="Proteomes" id="UP000501830">
    <property type="component" value="Chromosome"/>
</dbReference>
<sequence length="80" mass="9229">MALVENDMINQPLHYVGEQGLEVEVVLQNFIPRYEDPYVGHRIASAIEYLLRSPLKNGQQDIEKARKNLDQALVYMEAIE</sequence>
<name>A0A6G7WKB8_9LACT</name>
<dbReference type="KEGG" id="jpo:G7058_00145"/>
<organism evidence="1 2">
    <name type="scientific">Jeotgalibaca porci</name>
    <dbReference type="NCBI Taxonomy" id="1868793"/>
    <lineage>
        <taxon>Bacteria</taxon>
        <taxon>Bacillati</taxon>
        <taxon>Bacillota</taxon>
        <taxon>Bacilli</taxon>
        <taxon>Lactobacillales</taxon>
        <taxon>Carnobacteriaceae</taxon>
        <taxon>Jeotgalibaca</taxon>
    </lineage>
</organism>
<evidence type="ECO:0000313" key="1">
    <source>
        <dbReference type="EMBL" id="QIK52631.1"/>
    </source>
</evidence>
<keyword evidence="2" id="KW-1185">Reference proteome</keyword>
<dbReference type="EMBL" id="CP049889">
    <property type="protein sequence ID" value="QIK52631.1"/>
    <property type="molecule type" value="Genomic_DNA"/>
</dbReference>